<sequence>MKNDEIYKRIMIMDSIKKASAYMKTCEITKSDLSKLCKRYNVIVVGQVTKEELINIFVNGTLGVNVKNKAKNKYKTK</sequence>
<dbReference type="OrthoDB" id="1912125at2"/>
<comment type="caution">
    <text evidence="1">The sequence shown here is derived from an EMBL/GenBank/DDBJ whole genome shotgun (WGS) entry which is preliminary data.</text>
</comment>
<dbReference type="EMBL" id="PVXQ01000048">
    <property type="protein sequence ID" value="PRR80200.1"/>
    <property type="molecule type" value="Genomic_DNA"/>
</dbReference>
<dbReference type="AlphaFoldDB" id="A0A2T0B8H9"/>
<dbReference type="RefSeq" id="WP_106060987.1">
    <property type="nucleotide sequence ID" value="NZ_PVXQ01000048.1"/>
</dbReference>
<name>A0A2T0B8H9_9CLOT</name>
<keyword evidence="2" id="KW-1185">Reference proteome</keyword>
<evidence type="ECO:0000313" key="1">
    <source>
        <dbReference type="EMBL" id="PRR80200.1"/>
    </source>
</evidence>
<organism evidence="1 2">
    <name type="scientific">Clostridium vincentii</name>
    <dbReference type="NCBI Taxonomy" id="52704"/>
    <lineage>
        <taxon>Bacteria</taxon>
        <taxon>Bacillati</taxon>
        <taxon>Bacillota</taxon>
        <taxon>Clostridia</taxon>
        <taxon>Eubacteriales</taxon>
        <taxon>Clostridiaceae</taxon>
        <taxon>Clostridium</taxon>
    </lineage>
</organism>
<evidence type="ECO:0000313" key="2">
    <source>
        <dbReference type="Proteomes" id="UP000239471"/>
    </source>
</evidence>
<proteinExistence type="predicted"/>
<gene>
    <name evidence="1" type="ORF">CLVI_31020</name>
</gene>
<dbReference type="Proteomes" id="UP000239471">
    <property type="component" value="Unassembled WGS sequence"/>
</dbReference>
<accession>A0A2T0B8H9</accession>
<reference evidence="1 2" key="1">
    <citation type="submission" date="2018-03" db="EMBL/GenBank/DDBJ databases">
        <title>Genome sequence of Clostridium vincentii DSM 10228.</title>
        <authorList>
            <person name="Poehlein A."/>
            <person name="Daniel R."/>
        </authorList>
    </citation>
    <scope>NUCLEOTIDE SEQUENCE [LARGE SCALE GENOMIC DNA]</scope>
    <source>
        <strain evidence="1 2">DSM 10228</strain>
    </source>
</reference>
<protein>
    <submittedName>
        <fullName evidence="1">Uncharacterized protein</fullName>
    </submittedName>
</protein>